<evidence type="ECO:0000256" key="6">
    <source>
        <dbReference type="RuleBase" id="RU004466"/>
    </source>
</evidence>
<keyword evidence="4" id="KW-0479">Metal-binding</keyword>
<dbReference type="RefSeq" id="WP_128692439.1">
    <property type="nucleotide sequence ID" value="NZ_LHQS01000001.1"/>
</dbReference>
<dbReference type="Proteomes" id="UP000290932">
    <property type="component" value="Unassembled WGS sequence"/>
</dbReference>
<dbReference type="InterPro" id="IPR033749">
    <property type="entry name" value="Polyprenyl_synt_CS"/>
</dbReference>
<keyword evidence="5" id="KW-0460">Magnesium</keyword>
<gene>
    <name evidence="7" type="ORF">ABH15_00620</name>
</gene>
<keyword evidence="8" id="KW-1185">Reference proteome</keyword>
<name>A0A498H1A9_9EURY</name>
<dbReference type="GO" id="GO:0008299">
    <property type="term" value="P:isoprenoid biosynthetic process"/>
    <property type="evidence" value="ECO:0007669"/>
    <property type="project" value="InterPro"/>
</dbReference>
<evidence type="ECO:0000313" key="8">
    <source>
        <dbReference type="Proteomes" id="UP000290932"/>
    </source>
</evidence>
<dbReference type="PANTHER" id="PTHR12001:SF85">
    <property type="entry name" value="SHORT CHAIN ISOPRENYL DIPHOSPHATE SYNTHASE"/>
    <property type="match status" value="1"/>
</dbReference>
<dbReference type="Gene3D" id="1.10.600.10">
    <property type="entry name" value="Farnesyl Diphosphate Synthase"/>
    <property type="match status" value="1"/>
</dbReference>
<protein>
    <recommendedName>
        <fullName evidence="9">Polyprenyl synthetase</fullName>
    </recommendedName>
</protein>
<evidence type="ECO:0000256" key="2">
    <source>
        <dbReference type="ARBA" id="ARBA00006706"/>
    </source>
</evidence>
<dbReference type="GO" id="GO:0046872">
    <property type="term" value="F:metal ion binding"/>
    <property type="evidence" value="ECO:0007669"/>
    <property type="project" value="UniProtKB-KW"/>
</dbReference>
<comment type="cofactor">
    <cofactor evidence="1">
        <name>Mg(2+)</name>
        <dbReference type="ChEBI" id="CHEBI:18420"/>
    </cofactor>
</comment>
<keyword evidence="3 6" id="KW-0808">Transferase</keyword>
<comment type="similarity">
    <text evidence="2 6">Belongs to the FPP/GGPP synthase family.</text>
</comment>
<dbReference type="CDD" id="cd00867">
    <property type="entry name" value="Trans_IPPS"/>
    <property type="match status" value="1"/>
</dbReference>
<evidence type="ECO:0008006" key="9">
    <source>
        <dbReference type="Google" id="ProtNLM"/>
    </source>
</evidence>
<evidence type="ECO:0000313" key="7">
    <source>
        <dbReference type="EMBL" id="RXE56719.1"/>
    </source>
</evidence>
<dbReference type="AlphaFoldDB" id="A0A498H1A9"/>
<evidence type="ECO:0000256" key="1">
    <source>
        <dbReference type="ARBA" id="ARBA00001946"/>
    </source>
</evidence>
<comment type="caution">
    <text evidence="7">The sequence shown here is derived from an EMBL/GenBank/DDBJ whole genome shotgun (WGS) entry which is preliminary data.</text>
</comment>
<organism evidence="7 8">
    <name type="scientific">Methanoculleus taiwanensis</name>
    <dbReference type="NCBI Taxonomy" id="1550565"/>
    <lineage>
        <taxon>Archaea</taxon>
        <taxon>Methanobacteriati</taxon>
        <taxon>Methanobacteriota</taxon>
        <taxon>Stenosarchaea group</taxon>
        <taxon>Methanomicrobia</taxon>
        <taxon>Methanomicrobiales</taxon>
        <taxon>Methanomicrobiaceae</taxon>
        <taxon>Methanoculleus</taxon>
    </lineage>
</organism>
<dbReference type="InterPro" id="IPR000092">
    <property type="entry name" value="Polyprenyl_synt"/>
</dbReference>
<sequence>MGDGIPFAEFLAGVRPAIDRRIEGVATEDGTLDDDVVRLLLKGKRMRGGLLLCTHETLANGNGRWHQALDLACAVELAHASSLILDDMLDEDTFRRGVGTLHLTRGQKQAMLDTIGVLSLPYALAAPYGAEYVTMLASTQRSMASGVMAELASSQHLPAPALYDSVITRKTGHLFSLTAAWGCMAAGQNHSMTNAFARYGLRVGKAMQIADDIADLSLIVSGGKQSGFGSEIPLLRRICGDERCTELLQDIRQRHSEPSKLQRLWSAGKVKQALAAILDVEVMRSTESLRQLPEREVFARAAREIVGMVLREEAPRERVSENRV</sequence>
<reference evidence="7 8" key="1">
    <citation type="journal article" date="2015" name="Int. J. Syst. Evol. Microbiol.">
        <title>Methanoculleus taiwanensis sp. nov., a methanogen isolated from deep marine sediment at the deformation front area near Taiwan.</title>
        <authorList>
            <person name="Weng C.Y."/>
            <person name="Chen S.C."/>
            <person name="Lai M.C."/>
            <person name="Wu S.Y."/>
            <person name="Lin S."/>
            <person name="Yang T.F."/>
            <person name="Chen P.C."/>
        </authorList>
    </citation>
    <scope>NUCLEOTIDE SEQUENCE [LARGE SCALE GENOMIC DNA]</scope>
    <source>
        <strain evidence="7 8">CYW4</strain>
    </source>
</reference>
<evidence type="ECO:0000256" key="4">
    <source>
        <dbReference type="ARBA" id="ARBA00022723"/>
    </source>
</evidence>
<dbReference type="EMBL" id="LHQS01000001">
    <property type="protein sequence ID" value="RXE56719.1"/>
    <property type="molecule type" value="Genomic_DNA"/>
</dbReference>
<accession>A0A498H1A9</accession>
<evidence type="ECO:0000256" key="5">
    <source>
        <dbReference type="ARBA" id="ARBA00022842"/>
    </source>
</evidence>
<dbReference type="GO" id="GO:0004659">
    <property type="term" value="F:prenyltransferase activity"/>
    <property type="evidence" value="ECO:0007669"/>
    <property type="project" value="InterPro"/>
</dbReference>
<proteinExistence type="inferred from homology"/>
<dbReference type="PROSITE" id="PS00723">
    <property type="entry name" value="POLYPRENYL_SYNTHASE_1"/>
    <property type="match status" value="1"/>
</dbReference>
<dbReference type="Pfam" id="PF00348">
    <property type="entry name" value="polyprenyl_synt"/>
    <property type="match status" value="1"/>
</dbReference>
<dbReference type="PANTHER" id="PTHR12001">
    <property type="entry name" value="GERANYLGERANYL PYROPHOSPHATE SYNTHASE"/>
    <property type="match status" value="1"/>
</dbReference>
<dbReference type="InterPro" id="IPR008949">
    <property type="entry name" value="Isoprenoid_synthase_dom_sf"/>
</dbReference>
<dbReference type="SFLD" id="SFLDS00005">
    <property type="entry name" value="Isoprenoid_Synthase_Type_I"/>
    <property type="match status" value="1"/>
</dbReference>
<dbReference type="SUPFAM" id="SSF48576">
    <property type="entry name" value="Terpenoid synthases"/>
    <property type="match status" value="1"/>
</dbReference>
<dbReference type="OrthoDB" id="106922at2157"/>
<evidence type="ECO:0000256" key="3">
    <source>
        <dbReference type="ARBA" id="ARBA00022679"/>
    </source>
</evidence>